<evidence type="ECO:0000313" key="2">
    <source>
        <dbReference type="EMBL" id="MCD7454562.1"/>
    </source>
</evidence>
<reference evidence="2 3" key="1">
    <citation type="journal article" date="2021" name="BMC Genomics">
        <title>Datura genome reveals duplications of psychoactive alkaloid biosynthetic genes and high mutation rate following tissue culture.</title>
        <authorList>
            <person name="Rajewski A."/>
            <person name="Carter-House D."/>
            <person name="Stajich J."/>
            <person name="Litt A."/>
        </authorList>
    </citation>
    <scope>NUCLEOTIDE SEQUENCE [LARGE SCALE GENOMIC DNA]</scope>
    <source>
        <strain evidence="2">AR-01</strain>
    </source>
</reference>
<evidence type="ECO:0000313" key="3">
    <source>
        <dbReference type="Proteomes" id="UP000823775"/>
    </source>
</evidence>
<name>A0ABS8S6L6_DATST</name>
<proteinExistence type="predicted"/>
<organism evidence="2 3">
    <name type="scientific">Datura stramonium</name>
    <name type="common">Jimsonweed</name>
    <name type="synonym">Common thornapple</name>
    <dbReference type="NCBI Taxonomy" id="4076"/>
    <lineage>
        <taxon>Eukaryota</taxon>
        <taxon>Viridiplantae</taxon>
        <taxon>Streptophyta</taxon>
        <taxon>Embryophyta</taxon>
        <taxon>Tracheophyta</taxon>
        <taxon>Spermatophyta</taxon>
        <taxon>Magnoliopsida</taxon>
        <taxon>eudicotyledons</taxon>
        <taxon>Gunneridae</taxon>
        <taxon>Pentapetalae</taxon>
        <taxon>asterids</taxon>
        <taxon>lamiids</taxon>
        <taxon>Solanales</taxon>
        <taxon>Solanaceae</taxon>
        <taxon>Solanoideae</taxon>
        <taxon>Datureae</taxon>
        <taxon>Datura</taxon>
    </lineage>
</organism>
<dbReference type="PANTHER" id="PTHR31659">
    <property type="entry name" value="PROTEIN: UPF0503-LIKE PROTEIN, PUTATIVE (DUF740)-RELATED"/>
    <property type="match status" value="1"/>
</dbReference>
<comment type="caution">
    <text evidence="2">The sequence shown here is derived from an EMBL/GenBank/DDBJ whole genome shotgun (WGS) entry which is preliminary data.</text>
</comment>
<sequence length="243" mass="26438">MLSVVENVLLGNGNGFDKHRASLDGQMHAIVEDESSSGGSGQSNSDSSSSQKGKCFDKDRVLEGIERLALEFYQGEHLSKYESFCKTNVAESCGTKKGSKKPTRWLEVFNLFGNKHKLNNNKEKPQGGGETVTAALLGLENPAAAPTSLLGIHAAALLISLGIHDMTRLNYSKKKVAERAASANFGRDAFVLERNKSVKCSSNDIDNSTLPFYLMPLRTSRSRKSTENKLTKPLHATGNVFTE</sequence>
<dbReference type="Proteomes" id="UP000823775">
    <property type="component" value="Unassembled WGS sequence"/>
</dbReference>
<feature type="region of interest" description="Disordered" evidence="1">
    <location>
        <begin position="32"/>
        <end position="54"/>
    </location>
</feature>
<gene>
    <name evidence="2" type="ORF">HAX54_025220</name>
</gene>
<keyword evidence="3" id="KW-1185">Reference proteome</keyword>
<evidence type="ECO:0000256" key="1">
    <source>
        <dbReference type="SAM" id="MobiDB-lite"/>
    </source>
</evidence>
<protein>
    <submittedName>
        <fullName evidence="2">Uncharacterized protein</fullName>
    </submittedName>
</protein>
<dbReference type="Pfam" id="PF05340">
    <property type="entry name" value="DUF740"/>
    <property type="match status" value="2"/>
</dbReference>
<dbReference type="PANTHER" id="PTHR31659:SF0">
    <property type="entry name" value="EMB|CAB61945.1"/>
    <property type="match status" value="1"/>
</dbReference>
<feature type="compositionally biased region" description="Low complexity" evidence="1">
    <location>
        <begin position="42"/>
        <end position="53"/>
    </location>
</feature>
<dbReference type="EMBL" id="JACEIK010000306">
    <property type="protein sequence ID" value="MCD7454562.1"/>
    <property type="molecule type" value="Genomic_DNA"/>
</dbReference>
<accession>A0ABS8S6L6</accession>
<dbReference type="InterPro" id="IPR008004">
    <property type="entry name" value="OCTOPUS-like"/>
</dbReference>